<dbReference type="Gene3D" id="2.130.10.10">
    <property type="entry name" value="YVTN repeat-like/Quinoprotein amine dehydrogenase"/>
    <property type="match status" value="1"/>
</dbReference>
<dbReference type="STRING" id="981085.W9RF09"/>
<evidence type="ECO:0000256" key="1">
    <source>
        <dbReference type="ARBA" id="ARBA00004123"/>
    </source>
</evidence>
<dbReference type="GO" id="GO:0006405">
    <property type="term" value="P:RNA export from nucleus"/>
    <property type="evidence" value="ECO:0007669"/>
    <property type="project" value="InterPro"/>
</dbReference>
<dbReference type="GO" id="GO:0005634">
    <property type="term" value="C:nucleus"/>
    <property type="evidence" value="ECO:0007669"/>
    <property type="project" value="UniProtKB-SubCell"/>
</dbReference>
<sequence length="405" mass="44595">MASSSAIEIDEEIEGEQVGTSDYFFERIGEPVPIKPSPFGFDSQSLPTQPLAVSERRGLVFLALSSGFCVARTEELIALALEIKESGKASSSVQQCSVVDVPLREVQILALSFDDSTLAAAVGGDVHFFSVDSLLADKAPKPSFTCSVDEPSCVKDIKWRKKSENSYLVLSDFGKLYCGTVGGPMKDVMEDVDAVDWSVKGNYIALAKEDTLRILSSKFKERLCMVLPFKSWIGDSDASCTVKVDSIRWVRPDSIILGCFQLTDDENEENYLVQVIKSKEGKFSDNKKYRSALKSHPSGSSPANNVRGLTQTSPESVSITSESENPDLGLPEFRDPTLISPESTQIGPNSRDPDRIQLELALDAHRNRDTQSKSGQNHLRMHPDRETQPHLCSIPSRICCRSLHI</sequence>
<keyword evidence="2" id="KW-0813">Transport</keyword>
<dbReference type="InterPro" id="IPR015943">
    <property type="entry name" value="WD40/YVTN_repeat-like_dom_sf"/>
</dbReference>
<dbReference type="PANTHER" id="PTHR34418">
    <property type="entry name" value="NUCLEAR PORE COMPLEX PROTEIN NUP214 ISOFORM X1"/>
    <property type="match status" value="1"/>
</dbReference>
<feature type="compositionally biased region" description="Polar residues" evidence="4">
    <location>
        <begin position="297"/>
        <end position="323"/>
    </location>
</feature>
<dbReference type="InterPro" id="IPR044694">
    <property type="entry name" value="NUP214"/>
</dbReference>
<proteinExistence type="predicted"/>
<evidence type="ECO:0000256" key="2">
    <source>
        <dbReference type="ARBA" id="ARBA00022448"/>
    </source>
</evidence>
<accession>W9RF09</accession>
<dbReference type="Proteomes" id="UP000030645">
    <property type="component" value="Unassembled WGS sequence"/>
</dbReference>
<evidence type="ECO:0000313" key="6">
    <source>
        <dbReference type="EMBL" id="EXB53601.1"/>
    </source>
</evidence>
<organism evidence="6 7">
    <name type="scientific">Morus notabilis</name>
    <dbReference type="NCBI Taxonomy" id="981085"/>
    <lineage>
        <taxon>Eukaryota</taxon>
        <taxon>Viridiplantae</taxon>
        <taxon>Streptophyta</taxon>
        <taxon>Embryophyta</taxon>
        <taxon>Tracheophyta</taxon>
        <taxon>Spermatophyta</taxon>
        <taxon>Magnoliopsida</taxon>
        <taxon>eudicotyledons</taxon>
        <taxon>Gunneridae</taxon>
        <taxon>Pentapetalae</taxon>
        <taxon>rosids</taxon>
        <taxon>fabids</taxon>
        <taxon>Rosales</taxon>
        <taxon>Moraceae</taxon>
        <taxon>Moreae</taxon>
        <taxon>Morus</taxon>
    </lineage>
</organism>
<dbReference type="SUPFAM" id="SSF117289">
    <property type="entry name" value="Nucleoporin domain"/>
    <property type="match status" value="1"/>
</dbReference>
<evidence type="ECO:0000313" key="7">
    <source>
        <dbReference type="Proteomes" id="UP000030645"/>
    </source>
</evidence>
<evidence type="ECO:0000256" key="4">
    <source>
        <dbReference type="SAM" id="MobiDB-lite"/>
    </source>
</evidence>
<dbReference type="EMBL" id="KE344099">
    <property type="protein sequence ID" value="EXB53601.1"/>
    <property type="molecule type" value="Genomic_DNA"/>
</dbReference>
<evidence type="ECO:0000259" key="5">
    <source>
        <dbReference type="Pfam" id="PF16755"/>
    </source>
</evidence>
<keyword evidence="3" id="KW-0539">Nucleus</keyword>
<feature type="domain" description="Nucleoporin Nup159/Nup146 N-terminal" evidence="5">
    <location>
        <begin position="49"/>
        <end position="358"/>
    </location>
</feature>
<keyword evidence="7" id="KW-1185">Reference proteome</keyword>
<comment type="subcellular location">
    <subcellularLocation>
        <location evidence="1">Nucleus</location>
    </subcellularLocation>
</comment>
<reference evidence="7" key="1">
    <citation type="submission" date="2013-01" db="EMBL/GenBank/DDBJ databases">
        <title>Draft Genome Sequence of a Mulberry Tree, Morus notabilis C.K. Schneid.</title>
        <authorList>
            <person name="He N."/>
            <person name="Zhao S."/>
        </authorList>
    </citation>
    <scope>NUCLEOTIDE SEQUENCE</scope>
</reference>
<feature type="region of interest" description="Disordered" evidence="4">
    <location>
        <begin position="287"/>
        <end position="352"/>
    </location>
</feature>
<protein>
    <recommendedName>
        <fullName evidence="5">Nucleoporin Nup159/Nup146 N-terminal domain-containing protein</fullName>
    </recommendedName>
</protein>
<dbReference type="eggNOG" id="ENOG502QSI5">
    <property type="taxonomic scope" value="Eukaryota"/>
</dbReference>
<name>W9RF09_9ROSA</name>
<dbReference type="AlphaFoldDB" id="W9RF09"/>
<gene>
    <name evidence="6" type="ORF">L484_005150</name>
</gene>
<feature type="region of interest" description="Disordered" evidence="4">
    <location>
        <begin position="368"/>
        <end position="388"/>
    </location>
</feature>
<dbReference type="PANTHER" id="PTHR34418:SF3">
    <property type="entry name" value="NUCLEAR PORE COMPLEX PROTEIN NUP214"/>
    <property type="match status" value="1"/>
</dbReference>
<dbReference type="Pfam" id="PF16755">
    <property type="entry name" value="Beta-prop_NUP159_NUP214"/>
    <property type="match status" value="1"/>
</dbReference>
<evidence type="ECO:0000256" key="3">
    <source>
        <dbReference type="ARBA" id="ARBA00023242"/>
    </source>
</evidence>
<dbReference type="InterPro" id="IPR039462">
    <property type="entry name" value="Nup159/Nup146_N"/>
</dbReference>
<dbReference type="GO" id="GO:0017056">
    <property type="term" value="F:structural constituent of nuclear pore"/>
    <property type="evidence" value="ECO:0007669"/>
    <property type="project" value="InterPro"/>
</dbReference>